<comment type="similarity">
    <text evidence="10 11">Belongs to the TonB-dependent receptor family.</text>
</comment>
<evidence type="ECO:0000256" key="9">
    <source>
        <dbReference type="ARBA" id="ARBA00023237"/>
    </source>
</evidence>
<keyword evidence="6" id="KW-0406">Ion transport</keyword>
<dbReference type="KEGG" id="tho:SP60_07255"/>
<dbReference type="InterPro" id="IPR012910">
    <property type="entry name" value="Plug_dom"/>
</dbReference>
<evidence type="ECO:0008006" key="17">
    <source>
        <dbReference type="Google" id="ProtNLM"/>
    </source>
</evidence>
<dbReference type="OrthoDB" id="9764669at2"/>
<dbReference type="RefSeq" id="WP_053951992.1">
    <property type="nucleotide sequence ID" value="NZ_CP010552.1"/>
</dbReference>
<evidence type="ECO:0000256" key="11">
    <source>
        <dbReference type="RuleBase" id="RU003357"/>
    </source>
</evidence>
<organism evidence="15 16">
    <name type="scientific">Candidatus Thioglobus autotrophicus</name>
    <dbReference type="NCBI Taxonomy" id="1705394"/>
    <lineage>
        <taxon>Bacteria</taxon>
        <taxon>Pseudomonadati</taxon>
        <taxon>Pseudomonadota</taxon>
        <taxon>Gammaproteobacteria</taxon>
        <taxon>Candidatus Pseudothioglobaceae</taxon>
        <taxon>Candidatus Thioglobus</taxon>
    </lineage>
</organism>
<evidence type="ECO:0000313" key="15">
    <source>
        <dbReference type="EMBL" id="ALE53006.1"/>
    </source>
</evidence>
<dbReference type="GO" id="GO:0009279">
    <property type="term" value="C:cell outer membrane"/>
    <property type="evidence" value="ECO:0007669"/>
    <property type="project" value="UniProtKB-SubCell"/>
</dbReference>
<feature type="signal peptide" evidence="12">
    <location>
        <begin position="1"/>
        <end position="23"/>
    </location>
</feature>
<keyword evidence="4 10" id="KW-0812">Transmembrane</keyword>
<dbReference type="SUPFAM" id="SSF56935">
    <property type="entry name" value="Porins"/>
    <property type="match status" value="1"/>
</dbReference>
<evidence type="ECO:0000256" key="2">
    <source>
        <dbReference type="ARBA" id="ARBA00022448"/>
    </source>
</evidence>
<dbReference type="GO" id="GO:0015889">
    <property type="term" value="P:cobalamin transport"/>
    <property type="evidence" value="ECO:0007669"/>
    <property type="project" value="TreeGrafter"/>
</dbReference>
<dbReference type="Gene3D" id="2.170.130.10">
    <property type="entry name" value="TonB-dependent receptor, plug domain"/>
    <property type="match status" value="1"/>
</dbReference>
<keyword evidence="5 12" id="KW-0732">Signal</keyword>
<dbReference type="Pfam" id="PF00593">
    <property type="entry name" value="TonB_dep_Rec_b-barrel"/>
    <property type="match status" value="1"/>
</dbReference>
<accession>A0A0M4NXG4</accession>
<comment type="subcellular location">
    <subcellularLocation>
        <location evidence="1 10">Cell outer membrane</location>
        <topology evidence="1 10">Multi-pass membrane protein</topology>
    </subcellularLocation>
</comment>
<dbReference type="InterPro" id="IPR037066">
    <property type="entry name" value="Plug_dom_sf"/>
</dbReference>
<reference evidence="15 16" key="1">
    <citation type="journal article" date="2015" name="Genome Announc.">
        <title>Genome Sequence of 'Candidatus Thioglobus autotrophica' Strain EF1, a Chemoautotroph from the SUP05 Clade of Marine Gammaproteobacteria.</title>
        <authorList>
            <person name="Shah V."/>
            <person name="Morris R.M."/>
        </authorList>
    </citation>
    <scope>NUCLEOTIDE SEQUENCE [LARGE SCALE GENOMIC DNA]</scope>
    <source>
        <strain evidence="15 16">EF1</strain>
    </source>
</reference>
<keyword evidence="9 10" id="KW-0998">Cell outer membrane</keyword>
<dbReference type="STRING" id="1705394.SP60_07255"/>
<evidence type="ECO:0000313" key="16">
    <source>
        <dbReference type="Proteomes" id="UP000058020"/>
    </source>
</evidence>
<feature type="chain" id="PRO_5005799228" description="TonB-dependent receptor" evidence="12">
    <location>
        <begin position="24"/>
        <end position="580"/>
    </location>
</feature>
<dbReference type="Pfam" id="PF07715">
    <property type="entry name" value="Plug"/>
    <property type="match status" value="1"/>
</dbReference>
<dbReference type="InterPro" id="IPR000531">
    <property type="entry name" value="Beta-barrel_TonB"/>
</dbReference>
<dbReference type="AlphaFoldDB" id="A0A0M4NXG4"/>
<evidence type="ECO:0000259" key="14">
    <source>
        <dbReference type="Pfam" id="PF07715"/>
    </source>
</evidence>
<feature type="domain" description="TonB-dependent receptor plug" evidence="14">
    <location>
        <begin position="47"/>
        <end position="145"/>
    </location>
</feature>
<evidence type="ECO:0000256" key="8">
    <source>
        <dbReference type="ARBA" id="ARBA00023136"/>
    </source>
</evidence>
<evidence type="ECO:0000256" key="7">
    <source>
        <dbReference type="ARBA" id="ARBA00023077"/>
    </source>
</evidence>
<sequence length="580" mass="64035">MKLKQLSLVAAISALTFTTTTNAVLGPIPIYLNTEYRTESPVIGSIASTIQLNKADILKTGSHTFTELLATIGGITFEGGQGNLTALRIRGNEANHTLLLVDGSVVSISATQPNFDVVPLEQIERIEIIKGPFSSLYGPGAIGGVIHVFTNKESEPGVQSEARFSYGTHNTQKISVSSSANNNGNYAHYTLSKYHTDGIDATSNGDLDPIDRTSGSLNIGGTLSDATTAKLNILNTKADIEYDDSWSAPKPDNNLTQFNIEVNHQFNKMLNTKFDIMRQKTQRREAQYKLETLSIVNEYTLNNAKLSLGASQTTDKDVDNAKQIKHTDLFSQWQGVVNHNELSLGARVVDHDKFSKHNTYNINWAKNIDNNARIAASFGKATNLPDHYQNNLNIEHGKTELNPEHSKNIELGISKNYHTWSVLAKFYKSKVTDAFKWSATGYTNEGTVNIKGIELDAKANVLGWDLKTNYDYNTAVSESTNLQKGRRPNHTGSITATKTQGQYSHRINLTGKSWAWDKDAHTNNDKLGGYGLLNLFTDYDYNKQISISVSLNNALDKQYEMAKGYNTLGRTVTLGIAHKF</sequence>
<dbReference type="Gene3D" id="2.40.170.20">
    <property type="entry name" value="TonB-dependent receptor, beta-barrel domain"/>
    <property type="match status" value="1"/>
</dbReference>
<keyword evidence="16" id="KW-1185">Reference proteome</keyword>
<keyword evidence="7 11" id="KW-0798">TonB box</keyword>
<evidence type="ECO:0000259" key="13">
    <source>
        <dbReference type="Pfam" id="PF00593"/>
    </source>
</evidence>
<keyword evidence="8 10" id="KW-0472">Membrane</keyword>
<dbReference type="GO" id="GO:0006811">
    <property type="term" value="P:monoatomic ion transport"/>
    <property type="evidence" value="ECO:0007669"/>
    <property type="project" value="UniProtKB-KW"/>
</dbReference>
<keyword evidence="2 10" id="KW-0813">Transport</keyword>
<dbReference type="InterPro" id="IPR036942">
    <property type="entry name" value="Beta-barrel_TonB_sf"/>
</dbReference>
<evidence type="ECO:0000256" key="6">
    <source>
        <dbReference type="ARBA" id="ARBA00023065"/>
    </source>
</evidence>
<evidence type="ECO:0000256" key="1">
    <source>
        <dbReference type="ARBA" id="ARBA00004571"/>
    </source>
</evidence>
<evidence type="ECO:0000256" key="4">
    <source>
        <dbReference type="ARBA" id="ARBA00022692"/>
    </source>
</evidence>
<dbReference type="Proteomes" id="UP000058020">
    <property type="component" value="Chromosome"/>
</dbReference>
<keyword evidence="3 10" id="KW-1134">Transmembrane beta strand</keyword>
<dbReference type="PANTHER" id="PTHR30069">
    <property type="entry name" value="TONB-DEPENDENT OUTER MEMBRANE RECEPTOR"/>
    <property type="match status" value="1"/>
</dbReference>
<name>A0A0M4NXG4_9GAMM</name>
<evidence type="ECO:0000256" key="12">
    <source>
        <dbReference type="SAM" id="SignalP"/>
    </source>
</evidence>
<dbReference type="PANTHER" id="PTHR30069:SF53">
    <property type="entry name" value="COLICIN I RECEPTOR-RELATED"/>
    <property type="match status" value="1"/>
</dbReference>
<dbReference type="PROSITE" id="PS52016">
    <property type="entry name" value="TONB_DEPENDENT_REC_3"/>
    <property type="match status" value="1"/>
</dbReference>
<proteinExistence type="inferred from homology"/>
<gene>
    <name evidence="15" type="ORF">SP60_07255</name>
</gene>
<protein>
    <recommendedName>
        <fullName evidence="17">TonB-dependent receptor</fullName>
    </recommendedName>
</protein>
<evidence type="ECO:0000256" key="5">
    <source>
        <dbReference type="ARBA" id="ARBA00022729"/>
    </source>
</evidence>
<evidence type="ECO:0000256" key="3">
    <source>
        <dbReference type="ARBA" id="ARBA00022452"/>
    </source>
</evidence>
<dbReference type="EMBL" id="CP010552">
    <property type="protein sequence ID" value="ALE53006.1"/>
    <property type="molecule type" value="Genomic_DNA"/>
</dbReference>
<dbReference type="InterPro" id="IPR039426">
    <property type="entry name" value="TonB-dep_rcpt-like"/>
</dbReference>
<feature type="domain" description="TonB-dependent receptor-like beta-barrel" evidence="13">
    <location>
        <begin position="177"/>
        <end position="553"/>
    </location>
</feature>
<evidence type="ECO:0000256" key="10">
    <source>
        <dbReference type="PROSITE-ProRule" id="PRU01360"/>
    </source>
</evidence>